<evidence type="ECO:0000313" key="6">
    <source>
        <dbReference type="Proteomes" id="UP001225596"/>
    </source>
</evidence>
<name>A0ABU1BNJ5_9BURK</name>
<keyword evidence="2" id="KW-0732">Signal</keyword>
<feature type="region of interest" description="Disordered" evidence="1">
    <location>
        <begin position="24"/>
        <end position="44"/>
    </location>
</feature>
<evidence type="ECO:0000256" key="2">
    <source>
        <dbReference type="SAM" id="SignalP"/>
    </source>
</evidence>
<feature type="chain" id="PRO_5045032608" evidence="2">
    <location>
        <begin position="32"/>
        <end position="197"/>
    </location>
</feature>
<dbReference type="RefSeq" id="WP_338435534.1">
    <property type="nucleotide sequence ID" value="NZ_JAUYVH010000002.1"/>
</dbReference>
<feature type="signal peptide" evidence="2">
    <location>
        <begin position="1"/>
        <end position="31"/>
    </location>
</feature>
<sequence>MQRRSFLLAAASTALTGVAVSGCGTTSTASATDPKTTSTSQKQGQIDAAVDAGLSRLYSAIPGSRELVAKSNGMLIFPSVIAAGLGIGGEYGEGALRVNNRTEDYYNLASVSFGLQIGAQSKMIGFLFMTQDGLDKFRKSAGWSVGADASVAVLKTGANGAIDINSVNAPVVAFVLTNAGLMANLTLSGTKITKLKA</sequence>
<reference evidence="4 6" key="1">
    <citation type="submission" date="2023-08" db="EMBL/GenBank/DDBJ databases">
        <title>Oxalobacteraceae gen .nov., isolated from river sludge outside the plant.</title>
        <authorList>
            <person name="Zhao S.Y."/>
        </authorList>
    </citation>
    <scope>NUCLEOTIDE SEQUENCE [LARGE SCALE GENOMIC DNA]</scope>
    <source>
        <strain evidence="4 6">R-40</strain>
    </source>
</reference>
<protein>
    <submittedName>
        <fullName evidence="4">YSC84-related protein</fullName>
    </submittedName>
</protein>
<comment type="caution">
    <text evidence="4">The sequence shown here is derived from an EMBL/GenBank/DDBJ whole genome shotgun (WGS) entry which is preliminary data.</text>
</comment>
<dbReference type="InterPro" id="IPR006311">
    <property type="entry name" value="TAT_signal"/>
</dbReference>
<organism evidence="4 6">
    <name type="scientific">Keguizhuia sedimenti</name>
    <dbReference type="NCBI Taxonomy" id="3064264"/>
    <lineage>
        <taxon>Bacteria</taxon>
        <taxon>Pseudomonadati</taxon>
        <taxon>Pseudomonadota</taxon>
        <taxon>Betaproteobacteria</taxon>
        <taxon>Burkholderiales</taxon>
        <taxon>Oxalobacteraceae</taxon>
        <taxon>Keguizhuia</taxon>
    </lineage>
</organism>
<dbReference type="InterPro" id="IPR007461">
    <property type="entry name" value="Ysc84_actin-binding"/>
</dbReference>
<dbReference type="Proteomes" id="UP001225596">
    <property type="component" value="Unassembled WGS sequence"/>
</dbReference>
<dbReference type="CDD" id="cd11524">
    <property type="entry name" value="SYLF"/>
    <property type="match status" value="1"/>
</dbReference>
<evidence type="ECO:0000313" key="5">
    <source>
        <dbReference type="EMBL" id="MDQ9172089.1"/>
    </source>
</evidence>
<dbReference type="PROSITE" id="PS51257">
    <property type="entry name" value="PROKAR_LIPOPROTEIN"/>
    <property type="match status" value="1"/>
</dbReference>
<proteinExistence type="predicted"/>
<dbReference type="PROSITE" id="PS51318">
    <property type="entry name" value="TAT"/>
    <property type="match status" value="1"/>
</dbReference>
<evidence type="ECO:0000256" key="1">
    <source>
        <dbReference type="SAM" id="MobiDB-lite"/>
    </source>
</evidence>
<gene>
    <name evidence="4" type="ORF">Q8A64_04140</name>
    <name evidence="5" type="ORF">Q8A64_16885</name>
</gene>
<evidence type="ECO:0000259" key="3">
    <source>
        <dbReference type="Pfam" id="PF04366"/>
    </source>
</evidence>
<dbReference type="EMBL" id="JAUYVH010000016">
    <property type="protein sequence ID" value="MDQ9172089.1"/>
    <property type="molecule type" value="Genomic_DNA"/>
</dbReference>
<dbReference type="Pfam" id="PF04366">
    <property type="entry name" value="Ysc84"/>
    <property type="match status" value="1"/>
</dbReference>
<evidence type="ECO:0000313" key="4">
    <source>
        <dbReference type="EMBL" id="MDQ9169596.1"/>
    </source>
</evidence>
<dbReference type="EMBL" id="JAUYVH010000002">
    <property type="protein sequence ID" value="MDQ9169596.1"/>
    <property type="molecule type" value="Genomic_DNA"/>
</dbReference>
<feature type="compositionally biased region" description="Polar residues" evidence="1">
    <location>
        <begin position="33"/>
        <end position="44"/>
    </location>
</feature>
<accession>A0ABU1BNJ5</accession>
<feature type="domain" description="Ysc84 actin-binding" evidence="3">
    <location>
        <begin position="110"/>
        <end position="194"/>
    </location>
</feature>
<keyword evidence="6" id="KW-1185">Reference proteome</keyword>